<proteinExistence type="predicted"/>
<reference evidence="3 4" key="1">
    <citation type="journal article" date="2020" name="Microbiol. Resour. Announc.">
        <title>Draft Genome Sequence of a Cladosporium Species Isolated from the Mesophotic Ascidian Didemnum maculosum.</title>
        <authorList>
            <person name="Gioti A."/>
            <person name="Siaperas R."/>
            <person name="Nikolaivits E."/>
            <person name="Le Goff G."/>
            <person name="Ouazzani J."/>
            <person name="Kotoulas G."/>
            <person name="Topakas E."/>
        </authorList>
    </citation>
    <scope>NUCLEOTIDE SEQUENCE [LARGE SCALE GENOMIC DNA]</scope>
    <source>
        <strain evidence="3 4">TM138-S3</strain>
    </source>
</reference>
<evidence type="ECO:0000256" key="2">
    <source>
        <dbReference type="SAM" id="MobiDB-lite"/>
    </source>
</evidence>
<sequence length="818" mass="91565">MDDPPPVPPKDTPYKPAMDADRTTPAPPSSSKRKRAAYDEQTYRQLEENLQTPDPDAHSPKRSRPSAQRTNTDASDDATPVRRNVRRKKGVRNLSNLNLRHAAERQAKLHAESQPLPRESKFQEGSLTDKPSGKPPSAFTRFIRTDSGNVHHVDELMADYHNGMPTPRGSVEIDIEREKAQIPQRVAAISSQPGAPKENNGFFYRFGRQIAASFHPVRMWKEVLEETTEELRQKNLAEAERKKVLKEEAERRYAQMKASGQFGPQTVSRTSIADSNISTRDSGVIFTSGAPSFEHKRVASYGSQLAPPSSNDVDLHSENEAPEPMPSVIKSFKSRLSFKRPSLQNLKFDLKKAKSEYNLGGIANAQRESSSSVSPVKAEFPASALKKSHSRIDMRKQHKLSKRVSDLEVKLQVARKELDDALYQASPMPQLGNKHERFTPYSSMRRPRFVPGKLESLPSERLLDPSHLTHEANDEHRVTDARMQDAAELEANEPTGDADLMDVSEENEEETVRMSHARPYPPRGSSLFNMNNKNIEQINKDTTTGAVDTADDQVQYDDDMDMDDSITVANEAHVNFKRGSYDTLDAKLKALDANVKMAAKKTSKRKKRKSGADISLRNYRPEDDDDEEEDDVEWEEATKRRKSGGSNKRKSTGKSTNADDSLVDSHHDQETIEVATEHNDPKEVIDEAPAEPRVRKSMDSQSLALDPVPEEDSEGSAFANRDPTKKSAPKPTVNEPTAEDRQPGAEEELMTRAATAARNHRSHSPPEKEKPILAKPVDSPTEKPEDIAQPASKKSSRGRPKNHKGKVDPSFEWPEDVF</sequence>
<feature type="region of interest" description="Disordered" evidence="2">
    <location>
        <begin position="597"/>
        <end position="818"/>
    </location>
</feature>
<gene>
    <name evidence="3" type="ORF">WHR41_03519</name>
</gene>
<accession>A0AB34KX13</accession>
<comment type="caution">
    <text evidence="3">The sequence shown here is derived from an EMBL/GenBank/DDBJ whole genome shotgun (WGS) entry which is preliminary data.</text>
</comment>
<feature type="region of interest" description="Disordered" evidence="2">
    <location>
        <begin position="302"/>
        <end position="325"/>
    </location>
</feature>
<feature type="compositionally biased region" description="Pro residues" evidence="2">
    <location>
        <begin position="1"/>
        <end position="11"/>
    </location>
</feature>
<dbReference type="EMBL" id="JAAQHG020000009">
    <property type="protein sequence ID" value="KAL1587838.1"/>
    <property type="molecule type" value="Genomic_DNA"/>
</dbReference>
<dbReference type="Proteomes" id="UP000803884">
    <property type="component" value="Unassembled WGS sequence"/>
</dbReference>
<feature type="compositionally biased region" description="Basic residues" evidence="2">
    <location>
        <begin position="639"/>
        <end position="652"/>
    </location>
</feature>
<keyword evidence="4" id="KW-1185">Reference proteome</keyword>
<evidence type="ECO:0000313" key="4">
    <source>
        <dbReference type="Proteomes" id="UP000803884"/>
    </source>
</evidence>
<feature type="compositionally biased region" description="Basic residues" evidence="2">
    <location>
        <begin position="794"/>
        <end position="804"/>
    </location>
</feature>
<evidence type="ECO:0000256" key="1">
    <source>
        <dbReference type="SAM" id="Coils"/>
    </source>
</evidence>
<feature type="coiled-coil region" evidence="1">
    <location>
        <begin position="397"/>
        <end position="424"/>
    </location>
</feature>
<feature type="compositionally biased region" description="Basic and acidic residues" evidence="2">
    <location>
        <begin position="663"/>
        <end position="698"/>
    </location>
</feature>
<dbReference type="RefSeq" id="XP_069230943.1">
    <property type="nucleotide sequence ID" value="XM_069372125.1"/>
</dbReference>
<name>A0AB34KX13_9PEZI</name>
<evidence type="ECO:0000313" key="3">
    <source>
        <dbReference type="EMBL" id="KAL1587838.1"/>
    </source>
</evidence>
<feature type="compositionally biased region" description="Basic and acidic residues" evidence="2">
    <location>
        <begin position="101"/>
        <end position="111"/>
    </location>
</feature>
<feature type="compositionally biased region" description="Basic and acidic residues" evidence="2">
    <location>
        <begin position="36"/>
        <end position="47"/>
    </location>
</feature>
<feature type="region of interest" description="Disordered" evidence="2">
    <location>
        <begin position="1"/>
        <end position="138"/>
    </location>
</feature>
<organism evidence="3 4">
    <name type="scientific">Cladosporium halotolerans</name>
    <dbReference type="NCBI Taxonomy" id="1052096"/>
    <lineage>
        <taxon>Eukaryota</taxon>
        <taxon>Fungi</taxon>
        <taxon>Dikarya</taxon>
        <taxon>Ascomycota</taxon>
        <taxon>Pezizomycotina</taxon>
        <taxon>Dothideomycetes</taxon>
        <taxon>Dothideomycetidae</taxon>
        <taxon>Cladosporiales</taxon>
        <taxon>Cladosporiaceae</taxon>
        <taxon>Cladosporium</taxon>
    </lineage>
</organism>
<feature type="compositionally biased region" description="Acidic residues" evidence="2">
    <location>
        <begin position="622"/>
        <end position="635"/>
    </location>
</feature>
<feature type="compositionally biased region" description="Polar residues" evidence="2">
    <location>
        <begin position="302"/>
        <end position="312"/>
    </location>
</feature>
<feature type="compositionally biased region" description="Basic residues" evidence="2">
    <location>
        <begin position="598"/>
        <end position="609"/>
    </location>
</feature>
<protein>
    <submittedName>
        <fullName evidence="3">Uncharacterized protein</fullName>
    </submittedName>
</protein>
<dbReference type="GeneID" id="96004963"/>
<keyword evidence="1" id="KW-0175">Coiled coil</keyword>
<dbReference type="AlphaFoldDB" id="A0AB34KX13"/>
<feature type="coiled-coil region" evidence="1">
    <location>
        <begin position="228"/>
        <end position="259"/>
    </location>
</feature>